<protein>
    <submittedName>
        <fullName evidence="1">Uncharacterized protein</fullName>
    </submittedName>
</protein>
<name>A0A4Q9LQ55_9MICR</name>
<organism evidence="1 2">
    <name type="scientific">Hamiltosporidium tvaerminnensis</name>
    <dbReference type="NCBI Taxonomy" id="1176355"/>
    <lineage>
        <taxon>Eukaryota</taxon>
        <taxon>Fungi</taxon>
        <taxon>Fungi incertae sedis</taxon>
        <taxon>Microsporidia</taxon>
        <taxon>Dubosqiidae</taxon>
        <taxon>Hamiltosporidium</taxon>
    </lineage>
</organism>
<sequence>MSENLQQSSLPLPDLSVVPRQVLKDSFYFEDVFSIAFQIFIPFVVSNETYNKTNDNVPEEFNETFDVELAYFSIFHFLN</sequence>
<evidence type="ECO:0000313" key="1">
    <source>
        <dbReference type="EMBL" id="TBU10484.1"/>
    </source>
</evidence>
<proteinExistence type="predicted"/>
<accession>A0A4Q9LQ55</accession>
<dbReference type="AlphaFoldDB" id="A0A4Q9LQ55"/>
<reference evidence="1 2" key="1">
    <citation type="submission" date="2017-12" db="EMBL/GenBank/DDBJ databases">
        <authorList>
            <person name="Pombert J.-F."/>
            <person name="Haag K.L."/>
            <person name="Ebert D."/>
        </authorList>
    </citation>
    <scope>NUCLEOTIDE SEQUENCE [LARGE SCALE GENOMIC DNA]</scope>
    <source>
        <strain evidence="1">IL-G-3</strain>
    </source>
</reference>
<dbReference type="VEuPathDB" id="MicrosporidiaDB:CWI38_1730p0010"/>
<dbReference type="Proteomes" id="UP000292282">
    <property type="component" value="Unassembled WGS sequence"/>
</dbReference>
<evidence type="ECO:0000313" key="2">
    <source>
        <dbReference type="Proteomes" id="UP000292282"/>
    </source>
</evidence>
<comment type="caution">
    <text evidence="1">The sequence shown here is derived from an EMBL/GenBank/DDBJ whole genome shotgun (WGS) entry which is preliminary data.</text>
</comment>
<keyword evidence="2" id="KW-1185">Reference proteome</keyword>
<dbReference type="EMBL" id="PITK01001730">
    <property type="protein sequence ID" value="TBU10484.1"/>
    <property type="molecule type" value="Genomic_DNA"/>
</dbReference>
<feature type="non-terminal residue" evidence="1">
    <location>
        <position position="79"/>
    </location>
</feature>
<gene>
    <name evidence="1" type="ORF">CWI38_1730p0010</name>
</gene>